<keyword evidence="1" id="KW-0812">Transmembrane</keyword>
<protein>
    <submittedName>
        <fullName evidence="2">Uncharacterized protein</fullName>
    </submittedName>
</protein>
<dbReference type="EMBL" id="CP022714">
    <property type="protein sequence ID" value="ASU14208.1"/>
    <property type="molecule type" value="Genomic_DNA"/>
</dbReference>
<keyword evidence="1" id="KW-1133">Transmembrane helix</keyword>
<dbReference type="AlphaFoldDB" id="A0A223M9G6"/>
<keyword evidence="1" id="KW-0472">Membrane</keyword>
<organism evidence="2 3">
    <name type="scientific">Mesomycoplasma hyopneumoniae</name>
    <name type="common">Mycoplasma hyopneumoniae</name>
    <dbReference type="NCBI Taxonomy" id="2099"/>
    <lineage>
        <taxon>Bacteria</taxon>
        <taxon>Bacillati</taxon>
        <taxon>Mycoplasmatota</taxon>
        <taxon>Mycoplasmoidales</taxon>
        <taxon>Metamycoplasmataceae</taxon>
        <taxon>Mesomycoplasma</taxon>
    </lineage>
</organism>
<reference evidence="2 3" key="1">
    <citation type="submission" date="2017-08" db="EMBL/GenBank/DDBJ databases">
        <title>The complete genome sequence of a Mycoplasma hyopneumoniae isolate in Korea.</title>
        <authorList>
            <person name="Han J."/>
            <person name="Lee N."/>
        </authorList>
    </citation>
    <scope>NUCLEOTIDE SEQUENCE [LARGE SCALE GENOMIC DNA]</scope>
    <source>
        <strain evidence="2 3">KM014</strain>
    </source>
</reference>
<evidence type="ECO:0000256" key="1">
    <source>
        <dbReference type="SAM" id="Phobius"/>
    </source>
</evidence>
<dbReference type="Proteomes" id="UP000215452">
    <property type="component" value="Chromosome"/>
</dbReference>
<evidence type="ECO:0000313" key="3">
    <source>
        <dbReference type="Proteomes" id="UP000215452"/>
    </source>
</evidence>
<evidence type="ECO:0000313" key="2">
    <source>
        <dbReference type="EMBL" id="ASU14208.1"/>
    </source>
</evidence>
<accession>A0A223M9G6</accession>
<name>A0A223M9G6_MESHO</name>
<proteinExistence type="predicted"/>
<gene>
    <name evidence="2" type="ORF">CIB43_00297</name>
</gene>
<feature type="transmembrane region" description="Helical" evidence="1">
    <location>
        <begin position="6"/>
        <end position="24"/>
    </location>
</feature>
<sequence>METGHLIGAISALIFWSSFGVFISKKQIKKTGLKCLFLKPQGANKVLFPFIF</sequence>